<evidence type="ECO:0000256" key="1">
    <source>
        <dbReference type="SAM" id="SignalP"/>
    </source>
</evidence>
<reference evidence="3" key="1">
    <citation type="journal article" date="2019" name="Int. J. Syst. Evol. Microbiol.">
        <title>The Global Catalogue of Microorganisms (GCM) 10K type strain sequencing project: providing services to taxonomists for standard genome sequencing and annotation.</title>
        <authorList>
            <consortium name="The Broad Institute Genomics Platform"/>
            <consortium name="The Broad Institute Genome Sequencing Center for Infectious Disease"/>
            <person name="Wu L."/>
            <person name="Ma J."/>
        </authorList>
    </citation>
    <scope>NUCLEOTIDE SEQUENCE [LARGE SCALE GENOMIC DNA]</scope>
    <source>
        <strain evidence="3">JCM 31202</strain>
    </source>
</reference>
<name>A0ABW3ERP0_9ACTN</name>
<feature type="chain" id="PRO_5046086602" description="Secreted protein" evidence="1">
    <location>
        <begin position="20"/>
        <end position="273"/>
    </location>
</feature>
<dbReference type="Proteomes" id="UP001596972">
    <property type="component" value="Unassembled WGS sequence"/>
</dbReference>
<keyword evidence="1" id="KW-0732">Signal</keyword>
<proteinExistence type="predicted"/>
<evidence type="ECO:0000313" key="3">
    <source>
        <dbReference type="Proteomes" id="UP001596972"/>
    </source>
</evidence>
<accession>A0ABW3ERP0</accession>
<comment type="caution">
    <text evidence="2">The sequence shown here is derived from an EMBL/GenBank/DDBJ whole genome shotgun (WGS) entry which is preliminary data.</text>
</comment>
<feature type="signal peptide" evidence="1">
    <location>
        <begin position="1"/>
        <end position="19"/>
    </location>
</feature>
<sequence>MAAPLSIALAAFAAQPAQAAPAAPVAGVPAIDPSAECPPLPAGQDPRLATCMIMVVQDGSMKLGGITQEISEEMRIVVQALQRTPTSNSEFTSVTMSGRPMKIPGGVFGLLGYPIPAIDDWPGVKVEVQPEYTGGFTFELPNAGLDMKINVLNALAPEGCAIGSAQDPLRLNLGVDFSEITIVTEGDVNDTFHHPPILNMPARDTTFSVPKTSGCWLLGPITDHLAGLPSPSGDNTAEFDTYLALATYAPLTGAAARSAGDPVQRLKSLRIGG</sequence>
<keyword evidence="3" id="KW-1185">Reference proteome</keyword>
<evidence type="ECO:0000313" key="2">
    <source>
        <dbReference type="EMBL" id="MFD0903008.1"/>
    </source>
</evidence>
<gene>
    <name evidence="2" type="ORF">ACFQ11_21620</name>
</gene>
<dbReference type="RefSeq" id="WP_378301365.1">
    <property type="nucleotide sequence ID" value="NZ_JBHTJA010000046.1"/>
</dbReference>
<dbReference type="EMBL" id="JBHTJA010000046">
    <property type="protein sequence ID" value="MFD0903008.1"/>
    <property type="molecule type" value="Genomic_DNA"/>
</dbReference>
<organism evidence="2 3">
    <name type="scientific">Actinomadura sediminis</name>
    <dbReference type="NCBI Taxonomy" id="1038904"/>
    <lineage>
        <taxon>Bacteria</taxon>
        <taxon>Bacillati</taxon>
        <taxon>Actinomycetota</taxon>
        <taxon>Actinomycetes</taxon>
        <taxon>Streptosporangiales</taxon>
        <taxon>Thermomonosporaceae</taxon>
        <taxon>Actinomadura</taxon>
    </lineage>
</organism>
<evidence type="ECO:0008006" key="4">
    <source>
        <dbReference type="Google" id="ProtNLM"/>
    </source>
</evidence>
<protein>
    <recommendedName>
        <fullName evidence="4">Secreted protein</fullName>
    </recommendedName>
</protein>